<protein>
    <submittedName>
        <fullName evidence="2">Uncharacterized protein</fullName>
    </submittedName>
</protein>
<keyword evidence="1" id="KW-0472">Membrane</keyword>
<evidence type="ECO:0000313" key="2">
    <source>
        <dbReference type="EMBL" id="KAK8524958.1"/>
    </source>
</evidence>
<accession>A0ABR2CX78</accession>
<gene>
    <name evidence="2" type="ORF">V6N12_029809</name>
</gene>
<keyword evidence="3" id="KW-1185">Reference proteome</keyword>
<organism evidence="2 3">
    <name type="scientific">Hibiscus sabdariffa</name>
    <name type="common">roselle</name>
    <dbReference type="NCBI Taxonomy" id="183260"/>
    <lineage>
        <taxon>Eukaryota</taxon>
        <taxon>Viridiplantae</taxon>
        <taxon>Streptophyta</taxon>
        <taxon>Embryophyta</taxon>
        <taxon>Tracheophyta</taxon>
        <taxon>Spermatophyta</taxon>
        <taxon>Magnoliopsida</taxon>
        <taxon>eudicotyledons</taxon>
        <taxon>Gunneridae</taxon>
        <taxon>Pentapetalae</taxon>
        <taxon>rosids</taxon>
        <taxon>malvids</taxon>
        <taxon>Malvales</taxon>
        <taxon>Malvaceae</taxon>
        <taxon>Malvoideae</taxon>
        <taxon>Hibiscus</taxon>
    </lineage>
</organism>
<sequence>MKDAKKYSEIVWGQIQMRSSPGNPIVFGQSTRPISKLMILFVSITNIIYILKLITTTSDDCPFTSSLQQPLLTPSILNETAESTSSIHRHREV</sequence>
<evidence type="ECO:0000256" key="1">
    <source>
        <dbReference type="SAM" id="Phobius"/>
    </source>
</evidence>
<proteinExistence type="predicted"/>
<name>A0ABR2CX78_9ROSI</name>
<feature type="transmembrane region" description="Helical" evidence="1">
    <location>
        <begin position="37"/>
        <end position="55"/>
    </location>
</feature>
<keyword evidence="1" id="KW-1133">Transmembrane helix</keyword>
<evidence type="ECO:0000313" key="3">
    <source>
        <dbReference type="Proteomes" id="UP001472677"/>
    </source>
</evidence>
<comment type="caution">
    <text evidence="2">The sequence shown here is derived from an EMBL/GenBank/DDBJ whole genome shotgun (WGS) entry which is preliminary data.</text>
</comment>
<reference evidence="2 3" key="1">
    <citation type="journal article" date="2024" name="G3 (Bethesda)">
        <title>Genome assembly of Hibiscus sabdariffa L. provides insights into metabolisms of medicinal natural products.</title>
        <authorList>
            <person name="Kim T."/>
        </authorList>
    </citation>
    <scope>NUCLEOTIDE SEQUENCE [LARGE SCALE GENOMIC DNA]</scope>
    <source>
        <strain evidence="2">TK-2024</strain>
        <tissue evidence="2">Old leaves</tissue>
    </source>
</reference>
<keyword evidence="1" id="KW-0812">Transmembrane</keyword>
<dbReference type="Proteomes" id="UP001472677">
    <property type="component" value="Unassembled WGS sequence"/>
</dbReference>
<dbReference type="EMBL" id="JBBPBM010000041">
    <property type="protein sequence ID" value="KAK8524958.1"/>
    <property type="molecule type" value="Genomic_DNA"/>
</dbReference>